<dbReference type="Gramene" id="PRQ32814">
    <property type="protein sequence ID" value="PRQ32814"/>
    <property type="gene ID" value="RchiOBHm_Chr5g0050611"/>
</dbReference>
<evidence type="ECO:0000256" key="2">
    <source>
        <dbReference type="ARBA" id="ARBA00023125"/>
    </source>
</evidence>
<feature type="region of interest" description="Disordered" evidence="5">
    <location>
        <begin position="1"/>
        <end position="102"/>
    </location>
</feature>
<keyword evidence="2" id="KW-0238">DNA-binding</keyword>
<accession>A0A2P6QF53</accession>
<dbReference type="PANTHER" id="PTHR31100">
    <property type="entry name" value="AT-HOOK MOTIF NUCLEAR-LOCALIZED PROTEIN 15"/>
    <property type="match status" value="1"/>
</dbReference>
<keyword evidence="1" id="KW-0805">Transcription regulation</keyword>
<organism evidence="7 8">
    <name type="scientific">Rosa chinensis</name>
    <name type="common">China rose</name>
    <dbReference type="NCBI Taxonomy" id="74649"/>
    <lineage>
        <taxon>Eukaryota</taxon>
        <taxon>Viridiplantae</taxon>
        <taxon>Streptophyta</taxon>
        <taxon>Embryophyta</taxon>
        <taxon>Tracheophyta</taxon>
        <taxon>Spermatophyta</taxon>
        <taxon>Magnoliopsida</taxon>
        <taxon>eudicotyledons</taxon>
        <taxon>Gunneridae</taxon>
        <taxon>Pentapetalae</taxon>
        <taxon>rosids</taxon>
        <taxon>fabids</taxon>
        <taxon>Rosales</taxon>
        <taxon>Rosaceae</taxon>
        <taxon>Rosoideae</taxon>
        <taxon>Rosoideae incertae sedis</taxon>
        <taxon>Rosa</taxon>
    </lineage>
</organism>
<feature type="region of interest" description="Disordered" evidence="5">
    <location>
        <begin position="235"/>
        <end position="255"/>
    </location>
</feature>
<reference evidence="7 8" key="1">
    <citation type="journal article" date="2018" name="Nat. Genet.">
        <title>The Rosa genome provides new insights in the design of modern roses.</title>
        <authorList>
            <person name="Bendahmane M."/>
        </authorList>
    </citation>
    <scope>NUCLEOTIDE SEQUENCE [LARGE SCALE GENOMIC DNA]</scope>
    <source>
        <strain evidence="8">cv. Old Blush</strain>
    </source>
</reference>
<evidence type="ECO:0000256" key="5">
    <source>
        <dbReference type="SAM" id="MobiDB-lite"/>
    </source>
</evidence>
<dbReference type="PROSITE" id="PS51742">
    <property type="entry name" value="PPC"/>
    <property type="match status" value="1"/>
</dbReference>
<evidence type="ECO:0000259" key="6">
    <source>
        <dbReference type="PROSITE" id="PS51742"/>
    </source>
</evidence>
<dbReference type="EMBL" id="PDCK01000043">
    <property type="protein sequence ID" value="PRQ32814.1"/>
    <property type="molecule type" value="Genomic_DNA"/>
</dbReference>
<dbReference type="AlphaFoldDB" id="A0A2P6QF53"/>
<protein>
    <submittedName>
        <fullName evidence="7">Putative PPC domain-containing protein</fullName>
    </submittedName>
</protein>
<evidence type="ECO:0000256" key="1">
    <source>
        <dbReference type="ARBA" id="ARBA00023015"/>
    </source>
</evidence>
<dbReference type="GO" id="GO:0003680">
    <property type="term" value="F:minor groove of adenine-thymine-rich DNA binding"/>
    <property type="evidence" value="ECO:0007669"/>
    <property type="project" value="InterPro"/>
</dbReference>
<gene>
    <name evidence="7" type="ORF">RchiOBHm_Chr5g0050611</name>
</gene>
<name>A0A2P6QF53_ROSCH</name>
<keyword evidence="4" id="KW-0539">Nucleus</keyword>
<dbReference type="OrthoDB" id="1911285at2759"/>
<evidence type="ECO:0000256" key="4">
    <source>
        <dbReference type="ARBA" id="ARBA00023242"/>
    </source>
</evidence>
<dbReference type="CDD" id="cd11378">
    <property type="entry name" value="DUF296"/>
    <property type="match status" value="1"/>
</dbReference>
<dbReference type="GO" id="GO:0005634">
    <property type="term" value="C:nucleus"/>
    <property type="evidence" value="ECO:0007669"/>
    <property type="project" value="TreeGrafter"/>
</dbReference>
<dbReference type="GO" id="GO:0003700">
    <property type="term" value="F:DNA-binding transcription factor activity"/>
    <property type="evidence" value="ECO:0007669"/>
    <property type="project" value="TreeGrafter"/>
</dbReference>
<dbReference type="PANTHER" id="PTHR31100:SF63">
    <property type="entry name" value="AT-HOOK MOTIF NUCLEAR-LOCALIZED PROTEIN"/>
    <property type="match status" value="1"/>
</dbReference>
<sequence length="340" mass="34950">MADYGGQGLNFSALNSDDDDSDHSPKSMAGVCGGKSSSSSSSRVVKLEPVFRSPHHELSGVELRGRGSPSRAGEMMMVASSSRKPRGRPPGSKNRPRPPIVINKESESGMQSVVIEISAGSDVVESLVQYARRRRLGITVLSGCGSVSSVTLRRPLLQSHHAPAPAMSLHGPFNLLSLSGSFMESLATCSFGISLAGSQGQVFGGIVGGQVIAASLVVVVAATFLNPRFHKLPAGPGLASGDESDDDDTQDTKPSLLLGGCATASVVVNHAHETTSCGFGGGSGSGSSSATTAAAMSTCVYGGGVSPQPMNCLQVSHSHHDQLVQPWGGPPSRPPLPPHY</sequence>
<evidence type="ECO:0000313" key="7">
    <source>
        <dbReference type="EMBL" id="PRQ32814.1"/>
    </source>
</evidence>
<dbReference type="SUPFAM" id="SSF117856">
    <property type="entry name" value="AF0104/ALDC/Ptd012-like"/>
    <property type="match status" value="1"/>
</dbReference>
<dbReference type="InterPro" id="IPR005175">
    <property type="entry name" value="PPC_dom"/>
</dbReference>
<evidence type="ECO:0000256" key="3">
    <source>
        <dbReference type="ARBA" id="ARBA00023163"/>
    </source>
</evidence>
<feature type="domain" description="PPC" evidence="6">
    <location>
        <begin position="107"/>
        <end position="244"/>
    </location>
</feature>
<dbReference type="Pfam" id="PF03479">
    <property type="entry name" value="PCC"/>
    <property type="match status" value="1"/>
</dbReference>
<dbReference type="OMA" id="NHAHETT"/>
<dbReference type="Proteomes" id="UP000238479">
    <property type="component" value="Chromosome 5"/>
</dbReference>
<comment type="caution">
    <text evidence="7">The sequence shown here is derived from an EMBL/GenBank/DDBJ whole genome shotgun (WGS) entry which is preliminary data.</text>
</comment>
<feature type="compositionally biased region" description="Basic and acidic residues" evidence="5">
    <location>
        <begin position="54"/>
        <end position="65"/>
    </location>
</feature>
<proteinExistence type="predicted"/>
<dbReference type="Gene3D" id="3.30.1330.80">
    <property type="entry name" value="Hypothetical protein, similar to alpha- acetolactate decarboxylase, domain 2"/>
    <property type="match status" value="1"/>
</dbReference>
<evidence type="ECO:0000313" key="8">
    <source>
        <dbReference type="Proteomes" id="UP000238479"/>
    </source>
</evidence>
<keyword evidence="8" id="KW-1185">Reference proteome</keyword>
<dbReference type="STRING" id="74649.A0A2P6QF53"/>
<keyword evidence="3" id="KW-0804">Transcription</keyword>
<dbReference type="InterPro" id="IPR014476">
    <property type="entry name" value="AHL15-29"/>
</dbReference>